<feature type="transmembrane region" description="Helical" evidence="2">
    <location>
        <begin position="6"/>
        <end position="25"/>
    </location>
</feature>
<feature type="compositionally biased region" description="Low complexity" evidence="1">
    <location>
        <begin position="140"/>
        <end position="156"/>
    </location>
</feature>
<keyword evidence="2" id="KW-0812">Transmembrane</keyword>
<dbReference type="EMBL" id="JACJJC010000016">
    <property type="protein sequence ID" value="MBM6704694.1"/>
    <property type="molecule type" value="Genomic_DNA"/>
</dbReference>
<evidence type="ECO:0000256" key="2">
    <source>
        <dbReference type="SAM" id="Phobius"/>
    </source>
</evidence>
<keyword evidence="2" id="KW-0472">Membrane</keyword>
<organism evidence="3 4">
    <name type="scientific">Sutterella massiliensis</name>
    <dbReference type="NCBI Taxonomy" id="1816689"/>
    <lineage>
        <taxon>Bacteria</taxon>
        <taxon>Pseudomonadati</taxon>
        <taxon>Pseudomonadota</taxon>
        <taxon>Betaproteobacteria</taxon>
        <taxon>Burkholderiales</taxon>
        <taxon>Sutterellaceae</taxon>
        <taxon>Sutterella</taxon>
    </lineage>
</organism>
<dbReference type="Proteomes" id="UP000715095">
    <property type="component" value="Unassembled WGS sequence"/>
</dbReference>
<feature type="region of interest" description="Disordered" evidence="1">
    <location>
        <begin position="115"/>
        <end position="156"/>
    </location>
</feature>
<evidence type="ECO:0000313" key="3">
    <source>
        <dbReference type="EMBL" id="MBM6704694.1"/>
    </source>
</evidence>
<feature type="transmembrane region" description="Helical" evidence="2">
    <location>
        <begin position="80"/>
        <end position="102"/>
    </location>
</feature>
<gene>
    <name evidence="3" type="ORF">H6A60_09390</name>
</gene>
<accession>A0ABS2DTR4</accession>
<keyword evidence="2" id="KW-1133">Transmembrane helix</keyword>
<evidence type="ECO:0000313" key="4">
    <source>
        <dbReference type="Proteomes" id="UP000715095"/>
    </source>
</evidence>
<dbReference type="RefSeq" id="WP_205103892.1">
    <property type="nucleotide sequence ID" value="NZ_JACJJC010000016.1"/>
</dbReference>
<reference evidence="3 4" key="1">
    <citation type="journal article" date="2021" name="Sci. Rep.">
        <title>The distribution of antibiotic resistance genes in chicken gut microbiota commensals.</title>
        <authorList>
            <person name="Juricova H."/>
            <person name="Matiasovicova J."/>
            <person name="Kubasova T."/>
            <person name="Cejkova D."/>
            <person name="Rychlik I."/>
        </authorList>
    </citation>
    <scope>NUCLEOTIDE SEQUENCE [LARGE SCALE GENOMIC DNA]</scope>
    <source>
        <strain evidence="3 4">An829</strain>
    </source>
</reference>
<feature type="transmembrane region" description="Helical" evidence="2">
    <location>
        <begin position="37"/>
        <end position="60"/>
    </location>
</feature>
<keyword evidence="4" id="KW-1185">Reference proteome</keyword>
<protein>
    <submittedName>
        <fullName evidence="3">Uncharacterized protein</fullName>
    </submittedName>
</protein>
<proteinExistence type="predicted"/>
<feature type="compositionally biased region" description="Basic and acidic residues" evidence="1">
    <location>
        <begin position="121"/>
        <end position="139"/>
    </location>
</feature>
<comment type="caution">
    <text evidence="3">The sequence shown here is derived from an EMBL/GenBank/DDBJ whole genome shotgun (WGS) entry which is preliminary data.</text>
</comment>
<name>A0ABS2DTR4_9BURK</name>
<sequence length="156" mass="17051">MLSLLFNTLLTAFPFLLPIVILLIAKKTGFRYKQQRPFFIASFVFYGLALAAFAAHAVSAGGGAQEFFRAYYGSPVEKTMLCYGGFLGQGLAVVALLFVVNWSTVELFFMKPGKQTAQTNKAEDKTESKIEATPEESRTETAQAESAATAQKSVEK</sequence>
<evidence type="ECO:0000256" key="1">
    <source>
        <dbReference type="SAM" id="MobiDB-lite"/>
    </source>
</evidence>